<name>A0A934QHJ9_9PROT</name>
<evidence type="ECO:0000256" key="2">
    <source>
        <dbReference type="SAM" id="MobiDB-lite"/>
    </source>
</evidence>
<comment type="caution">
    <text evidence="3">The sequence shown here is derived from an EMBL/GenBank/DDBJ whole genome shotgun (WGS) entry which is preliminary data.</text>
</comment>
<reference evidence="3" key="2">
    <citation type="journal article" date="2020" name="Microorganisms">
        <title>Osmotic Adaptation and Compatible Solute Biosynthesis of Phototrophic Bacteria as Revealed from Genome Analyses.</title>
        <authorList>
            <person name="Imhoff J.F."/>
            <person name="Rahn T."/>
            <person name="Kunzel S."/>
            <person name="Keller A."/>
            <person name="Neulinger S.C."/>
        </authorList>
    </citation>
    <scope>NUCLEOTIDE SEQUENCE</scope>
    <source>
        <strain evidence="3">DSM 9154</strain>
    </source>
</reference>
<evidence type="ECO:0000256" key="1">
    <source>
        <dbReference type="ARBA" id="ARBA00044755"/>
    </source>
</evidence>
<protein>
    <recommendedName>
        <fullName evidence="5">Protein CcmA, bactofilin family</fullName>
    </recommendedName>
</protein>
<comment type="similarity">
    <text evidence="1">Belongs to the bactofilin family.</text>
</comment>
<proteinExistence type="inferred from homology"/>
<evidence type="ECO:0008006" key="5">
    <source>
        <dbReference type="Google" id="ProtNLM"/>
    </source>
</evidence>
<feature type="region of interest" description="Disordered" evidence="2">
    <location>
        <begin position="1"/>
        <end position="124"/>
    </location>
</feature>
<evidence type="ECO:0000313" key="3">
    <source>
        <dbReference type="EMBL" id="MBK1696918.1"/>
    </source>
</evidence>
<feature type="compositionally biased region" description="Low complexity" evidence="2">
    <location>
        <begin position="263"/>
        <end position="272"/>
    </location>
</feature>
<dbReference type="EMBL" id="NRRE01000020">
    <property type="protein sequence ID" value="MBK1696918.1"/>
    <property type="molecule type" value="Genomic_DNA"/>
</dbReference>
<reference evidence="3" key="1">
    <citation type="submission" date="2017-08" db="EMBL/GenBank/DDBJ databases">
        <authorList>
            <person name="Imhoff J.F."/>
            <person name="Rahn T."/>
            <person name="Kuenzel S."/>
            <person name="Neulinger S.C."/>
        </authorList>
    </citation>
    <scope>NUCLEOTIDE SEQUENCE</scope>
    <source>
        <strain evidence="3">DSM 9154</strain>
    </source>
</reference>
<feature type="compositionally biased region" description="Low complexity" evidence="2">
    <location>
        <begin position="24"/>
        <end position="49"/>
    </location>
</feature>
<feature type="compositionally biased region" description="Low complexity" evidence="2">
    <location>
        <begin position="94"/>
        <end position="117"/>
    </location>
</feature>
<sequence length="272" mass="27493">MFNKRKNQANRPAQPSWEEPKVDPSAGEGPSGSAGPAAAPQDQRASAPSGLGGAGAQAGHPQPGAAKQGPSRPDASAVLNRQPTPPVRPETGRRAQTAAAAAASSSPATGSAATSQARTSEPADAKRLLVGKEISLSGEIYACDTLVVEGTVEAELNGTQMLDIQESGLFKGSATVDSAEIAGRFEGKLTVRERLHVHATGHIHGEIKYKNLEIDSGGRIGGTLMELSEQEAETAHHTNSVSTGDDSAAPTAGGATAGGYANGAGAPARGEH</sequence>
<gene>
    <name evidence="3" type="ORF">CKO21_06630</name>
</gene>
<keyword evidence="4" id="KW-1185">Reference proteome</keyword>
<dbReference type="AlphaFoldDB" id="A0A934QHJ9"/>
<organism evidence="3 4">
    <name type="scientific">Rhodovibrio salinarum</name>
    <dbReference type="NCBI Taxonomy" id="1087"/>
    <lineage>
        <taxon>Bacteria</taxon>
        <taxon>Pseudomonadati</taxon>
        <taxon>Pseudomonadota</taxon>
        <taxon>Alphaproteobacteria</taxon>
        <taxon>Rhodospirillales</taxon>
        <taxon>Rhodovibrionaceae</taxon>
        <taxon>Rhodovibrio</taxon>
    </lineage>
</organism>
<dbReference type="InterPro" id="IPR007607">
    <property type="entry name" value="BacA/B"/>
</dbReference>
<dbReference type="Proteomes" id="UP000778970">
    <property type="component" value="Unassembled WGS sequence"/>
</dbReference>
<dbReference type="PANTHER" id="PTHR35024">
    <property type="entry name" value="HYPOTHETICAL CYTOSOLIC PROTEIN"/>
    <property type="match status" value="1"/>
</dbReference>
<dbReference type="RefSeq" id="WP_051431699.1">
    <property type="nucleotide sequence ID" value="NZ_NRRE01000020.1"/>
</dbReference>
<dbReference type="Pfam" id="PF04519">
    <property type="entry name" value="Bactofilin"/>
    <property type="match status" value="1"/>
</dbReference>
<accession>A0A934QHJ9</accession>
<feature type="compositionally biased region" description="Low complexity" evidence="2">
    <location>
        <begin position="57"/>
        <end position="70"/>
    </location>
</feature>
<dbReference type="PANTHER" id="PTHR35024:SF4">
    <property type="entry name" value="POLYMER-FORMING CYTOSKELETAL PROTEIN"/>
    <property type="match status" value="1"/>
</dbReference>
<feature type="region of interest" description="Disordered" evidence="2">
    <location>
        <begin position="229"/>
        <end position="272"/>
    </location>
</feature>
<evidence type="ECO:0000313" key="4">
    <source>
        <dbReference type="Proteomes" id="UP000778970"/>
    </source>
</evidence>